<dbReference type="RefSeq" id="XP_062771609.1">
    <property type="nucleotide sequence ID" value="XM_062908501.1"/>
</dbReference>
<dbReference type="InterPro" id="IPR013945">
    <property type="entry name" value="Pkr1"/>
</dbReference>
<sequence>MPFLGLLVVLFLFVRALSRCLWKTVAPSSVTTASICDDVETPPVDHHASRSLRKTSRPQHHTFPTPVDNSEPTIMASFFQNLWESIFTPGPTPTLLVATNVTFAALQVVLAAMLLATYSIHFIILSGICAGLWMSINWFAGELIIHQIQEEEKARKAKAAQIPTSSDDSETEVEASKSTASLGKGKKPTPEAAAVSTVVEPAENQGELKLRVPAEEPGSSQGLKSGVSTEDEWEKVSENENEKEK</sequence>
<keyword evidence="2" id="KW-0812">Transmembrane</keyword>
<dbReference type="PANTHER" id="PTHR28251">
    <property type="entry name" value="V-TYPE ATPASE ASSEMBLY FACTOR PKR1"/>
    <property type="match status" value="1"/>
</dbReference>
<proteinExistence type="predicted"/>
<reference evidence="4 5" key="1">
    <citation type="journal article" date="2023" name="bioRxiv">
        <title>High-quality genome assemblies of four members of thePodospora anserinaspecies complex.</title>
        <authorList>
            <person name="Ament-Velasquez S.L."/>
            <person name="Vogan A.A."/>
            <person name="Wallerman O."/>
            <person name="Hartmann F."/>
            <person name="Gautier V."/>
            <person name="Silar P."/>
            <person name="Giraud T."/>
            <person name="Johannesson H."/>
        </authorList>
    </citation>
    <scope>NUCLEOTIDE SEQUENCE [LARGE SCALE GENOMIC DNA]</scope>
    <source>
        <strain evidence="4 5">CBS 411.78</strain>
    </source>
</reference>
<comment type="caution">
    <text evidence="4">The sequence shown here is derived from an EMBL/GenBank/DDBJ whole genome shotgun (WGS) entry which is preliminary data.</text>
</comment>
<keyword evidence="3" id="KW-0732">Signal</keyword>
<gene>
    <name evidence="4" type="primary">PKR1</name>
    <name evidence="4" type="ORF">QC763_119160</name>
</gene>
<dbReference type="GeneID" id="87928844"/>
<feature type="signal peptide" evidence="3">
    <location>
        <begin position="1"/>
        <end position="18"/>
    </location>
</feature>
<organism evidence="4 5">
    <name type="scientific">Podospora pseudopauciseta</name>
    <dbReference type="NCBI Taxonomy" id="2093780"/>
    <lineage>
        <taxon>Eukaryota</taxon>
        <taxon>Fungi</taxon>
        <taxon>Dikarya</taxon>
        <taxon>Ascomycota</taxon>
        <taxon>Pezizomycotina</taxon>
        <taxon>Sordariomycetes</taxon>
        <taxon>Sordariomycetidae</taxon>
        <taxon>Sordariales</taxon>
        <taxon>Podosporaceae</taxon>
        <taxon>Podospora</taxon>
    </lineage>
</organism>
<feature type="compositionally biased region" description="Basic residues" evidence="1">
    <location>
        <begin position="49"/>
        <end position="60"/>
    </location>
</feature>
<keyword evidence="2" id="KW-0472">Membrane</keyword>
<evidence type="ECO:0000256" key="1">
    <source>
        <dbReference type="SAM" id="MobiDB-lite"/>
    </source>
</evidence>
<evidence type="ECO:0000256" key="2">
    <source>
        <dbReference type="SAM" id="Phobius"/>
    </source>
</evidence>
<protein>
    <submittedName>
        <fullName evidence="4">SMK killer toxin resistance protein</fullName>
    </submittedName>
</protein>
<feature type="region of interest" description="Disordered" evidence="1">
    <location>
        <begin position="156"/>
        <end position="245"/>
    </location>
</feature>
<dbReference type="PANTHER" id="PTHR28251:SF1">
    <property type="entry name" value="V-TYPE ATPASE ASSEMBLY FACTOR PKR1"/>
    <property type="match status" value="1"/>
</dbReference>
<name>A0ABR0I2G6_9PEZI</name>
<dbReference type="Proteomes" id="UP001326199">
    <property type="component" value="Unassembled WGS sequence"/>
</dbReference>
<keyword evidence="5" id="KW-1185">Reference proteome</keyword>
<feature type="compositionally biased region" description="Basic and acidic residues" evidence="1">
    <location>
        <begin position="234"/>
        <end position="245"/>
    </location>
</feature>
<evidence type="ECO:0000256" key="3">
    <source>
        <dbReference type="SAM" id="SignalP"/>
    </source>
</evidence>
<keyword evidence="2" id="KW-1133">Transmembrane helix</keyword>
<dbReference type="EMBL" id="JAFFHB010000001">
    <property type="protein sequence ID" value="KAK4674287.1"/>
    <property type="molecule type" value="Genomic_DNA"/>
</dbReference>
<feature type="chain" id="PRO_5046970702" evidence="3">
    <location>
        <begin position="19"/>
        <end position="245"/>
    </location>
</feature>
<accession>A0ABR0I2G6</accession>
<feature type="region of interest" description="Disordered" evidence="1">
    <location>
        <begin position="42"/>
        <end position="66"/>
    </location>
</feature>
<evidence type="ECO:0000313" key="4">
    <source>
        <dbReference type="EMBL" id="KAK4674287.1"/>
    </source>
</evidence>
<evidence type="ECO:0000313" key="5">
    <source>
        <dbReference type="Proteomes" id="UP001326199"/>
    </source>
</evidence>
<feature type="transmembrane region" description="Helical" evidence="2">
    <location>
        <begin position="95"/>
        <end position="115"/>
    </location>
</feature>
<feature type="compositionally biased region" description="Polar residues" evidence="1">
    <location>
        <begin position="218"/>
        <end position="228"/>
    </location>
</feature>
<dbReference type="Pfam" id="PF08636">
    <property type="entry name" value="Pkr1"/>
    <property type="match status" value="1"/>
</dbReference>